<dbReference type="Pfam" id="PF04082">
    <property type="entry name" value="Fungal_trans"/>
    <property type="match status" value="1"/>
</dbReference>
<evidence type="ECO:0000256" key="2">
    <source>
        <dbReference type="ARBA" id="ARBA00023242"/>
    </source>
</evidence>
<dbReference type="InterPro" id="IPR052783">
    <property type="entry name" value="Metabolic/Drug-Res_Regulator"/>
</dbReference>
<dbReference type="CDD" id="cd12148">
    <property type="entry name" value="fungal_TF_MHR"/>
    <property type="match status" value="1"/>
</dbReference>
<evidence type="ECO:0000313" key="6">
    <source>
        <dbReference type="Proteomes" id="UP001187734"/>
    </source>
</evidence>
<dbReference type="SMART" id="SM00066">
    <property type="entry name" value="GAL4"/>
    <property type="match status" value="1"/>
</dbReference>
<dbReference type="GO" id="GO:0003677">
    <property type="term" value="F:DNA binding"/>
    <property type="evidence" value="ECO:0007669"/>
    <property type="project" value="InterPro"/>
</dbReference>
<keyword evidence="6" id="KW-1185">Reference proteome</keyword>
<dbReference type="GO" id="GO:0006351">
    <property type="term" value="P:DNA-templated transcription"/>
    <property type="evidence" value="ECO:0007669"/>
    <property type="project" value="InterPro"/>
</dbReference>
<keyword evidence="2" id="KW-0539">Nucleus</keyword>
<feature type="region of interest" description="Disordered" evidence="3">
    <location>
        <begin position="1"/>
        <end position="43"/>
    </location>
</feature>
<dbReference type="InterPro" id="IPR001138">
    <property type="entry name" value="Zn2Cys6_DnaBD"/>
</dbReference>
<evidence type="ECO:0000259" key="4">
    <source>
        <dbReference type="PROSITE" id="PS50048"/>
    </source>
</evidence>
<proteinExistence type="predicted"/>
<dbReference type="PANTHER" id="PTHR47655">
    <property type="entry name" value="QUINIC ACID UTILIZATION ACTIVATOR"/>
    <property type="match status" value="1"/>
</dbReference>
<organism evidence="5 6">
    <name type="scientific">Fusarium torulosum</name>
    <dbReference type="NCBI Taxonomy" id="33205"/>
    <lineage>
        <taxon>Eukaryota</taxon>
        <taxon>Fungi</taxon>
        <taxon>Dikarya</taxon>
        <taxon>Ascomycota</taxon>
        <taxon>Pezizomycotina</taxon>
        <taxon>Sordariomycetes</taxon>
        <taxon>Hypocreomycetidae</taxon>
        <taxon>Hypocreales</taxon>
        <taxon>Nectriaceae</taxon>
        <taxon>Fusarium</taxon>
    </lineage>
</organism>
<sequence length="789" mass="86763">MSTSSRYTAAKNRHDSTHDRVTPRGPKRPRTEAEESDEAAGRNRHRVTRACNECRRRKDRCGGQRPSCTSCLESSRTCSYGPSKKRGLRPGYVRGIEVLLGLVFTTVEGSESYVHGLLQGQIQHTSVRPQVSRVKESDISAEFLLEAWRKCSVANEVKKLLSPEGVEDEDDGTDSTQYFDTKVSEALALSISARAGDKGAPLTPMNTDTTPHDVITTTPDVACSASYFIEASPQTAISHPPEPTTSLTLGCPSSSVTELPKNWPFLLDLYFETTHSWFPISQKHELLRAAYTLANKTSTSAVDLPSSAEIAFLQAVLLYASHQSSFILNSPTSTHDNVYNIMSGQDLTQTSLFANPSSYDLGHVRAFLVLALFNMDQKLWSTAWVNIGRAVYTAISTGLIDRNSATAKLPCDDNVKRTLLGCATLETIISAQLNTVSYFQSSDILSRGLLTIDGMEEWELWQPKILLQTGTALNQQVPSSHVPGHVMSTFNKLLQVIASLNDLNHQRRKPPPEGMLVETMRRCQQNLGSLGDVRTAVDLPPQTLCLWIVSIATLETAAVALLVSNGTGSERPESYWTNVTLLISLMGKRAQSIGRCSIPPVVEACFILLQQTLIRQQLLYVGTDYENDINHLEQTLSRYLAASHGPLEKETQMDITYDPRLNSIDSGGSSFHSHQILPANTYITPRTNLGSRMPLTNQTQDTLLGTLDSTMSQDEAPICISKSPELTKGMAFEPLSASLGDEMDDDGLFDSLATLDSTDWLANPPEFMQHLGLLEKPPSDFESIFNIGL</sequence>
<name>A0AAE8ML56_9HYPO</name>
<dbReference type="PROSITE" id="PS00463">
    <property type="entry name" value="ZN2_CY6_FUNGAL_1"/>
    <property type="match status" value="1"/>
</dbReference>
<evidence type="ECO:0000313" key="5">
    <source>
        <dbReference type="EMBL" id="SPJ88291.1"/>
    </source>
</evidence>
<dbReference type="InterPro" id="IPR036864">
    <property type="entry name" value="Zn2-C6_fun-type_DNA-bd_sf"/>
</dbReference>
<dbReference type="GO" id="GO:0008270">
    <property type="term" value="F:zinc ion binding"/>
    <property type="evidence" value="ECO:0007669"/>
    <property type="project" value="InterPro"/>
</dbReference>
<dbReference type="Gene3D" id="4.10.240.10">
    <property type="entry name" value="Zn(2)-C6 fungal-type DNA-binding domain"/>
    <property type="match status" value="1"/>
</dbReference>
<dbReference type="SUPFAM" id="SSF57701">
    <property type="entry name" value="Zn2/Cys6 DNA-binding domain"/>
    <property type="match status" value="1"/>
</dbReference>
<dbReference type="CDD" id="cd00067">
    <property type="entry name" value="GAL4"/>
    <property type="match status" value="1"/>
</dbReference>
<accession>A0AAE8ML56</accession>
<dbReference type="AlphaFoldDB" id="A0AAE8ML56"/>
<dbReference type="Proteomes" id="UP001187734">
    <property type="component" value="Unassembled WGS sequence"/>
</dbReference>
<protein>
    <submittedName>
        <fullName evidence="5">Related to quinic acid utilization activator</fullName>
    </submittedName>
</protein>
<dbReference type="PANTHER" id="PTHR47655:SF2">
    <property type="entry name" value="QUINIC ACID UTILIZATION ACTIVATOR"/>
    <property type="match status" value="1"/>
</dbReference>
<evidence type="ECO:0000256" key="3">
    <source>
        <dbReference type="SAM" id="MobiDB-lite"/>
    </source>
</evidence>
<dbReference type="Pfam" id="PF00172">
    <property type="entry name" value="Zn_clus"/>
    <property type="match status" value="1"/>
</dbReference>
<comment type="caution">
    <text evidence="5">The sequence shown here is derived from an EMBL/GenBank/DDBJ whole genome shotgun (WGS) entry which is preliminary data.</text>
</comment>
<dbReference type="PROSITE" id="PS50048">
    <property type="entry name" value="ZN2_CY6_FUNGAL_2"/>
    <property type="match status" value="1"/>
</dbReference>
<feature type="compositionally biased region" description="Basic and acidic residues" evidence="3">
    <location>
        <begin position="12"/>
        <end position="22"/>
    </location>
</feature>
<keyword evidence="1" id="KW-0479">Metal-binding</keyword>
<dbReference type="GO" id="GO:0045944">
    <property type="term" value="P:positive regulation of transcription by RNA polymerase II"/>
    <property type="evidence" value="ECO:0007669"/>
    <property type="project" value="TreeGrafter"/>
</dbReference>
<gene>
    <name evidence="5" type="ORF">FTOL_12550</name>
</gene>
<evidence type="ECO:0000256" key="1">
    <source>
        <dbReference type="ARBA" id="ARBA00022723"/>
    </source>
</evidence>
<feature type="domain" description="Zn(2)-C6 fungal-type" evidence="4">
    <location>
        <begin position="50"/>
        <end position="80"/>
    </location>
</feature>
<dbReference type="GO" id="GO:0000981">
    <property type="term" value="F:DNA-binding transcription factor activity, RNA polymerase II-specific"/>
    <property type="evidence" value="ECO:0007669"/>
    <property type="project" value="InterPro"/>
</dbReference>
<dbReference type="EMBL" id="ONZP01000613">
    <property type="protein sequence ID" value="SPJ88291.1"/>
    <property type="molecule type" value="Genomic_DNA"/>
</dbReference>
<dbReference type="InterPro" id="IPR007219">
    <property type="entry name" value="XnlR_reg_dom"/>
</dbReference>
<reference evidence="5" key="1">
    <citation type="submission" date="2018-03" db="EMBL/GenBank/DDBJ databases">
        <authorList>
            <person name="Guldener U."/>
        </authorList>
    </citation>
    <scope>NUCLEOTIDE SEQUENCE</scope>
</reference>